<dbReference type="PATRIC" id="fig|106592.7.peg.5290"/>
<dbReference type="AlphaFoldDB" id="A0A0L8BFX9"/>
<sequence length="67" mass="7482">MSRLGRVVKRMPRLMGENKPPFSLAQFLGQDDLVWNAIVQDGDTHITTQVFGLAMRVACLSRNLLPA</sequence>
<organism evidence="1 2">
    <name type="scientific">Ensifer adhaerens</name>
    <name type="common">Sinorhizobium morelense</name>
    <dbReference type="NCBI Taxonomy" id="106592"/>
    <lineage>
        <taxon>Bacteria</taxon>
        <taxon>Pseudomonadati</taxon>
        <taxon>Pseudomonadota</taxon>
        <taxon>Alphaproteobacteria</taxon>
        <taxon>Hyphomicrobiales</taxon>
        <taxon>Rhizobiaceae</taxon>
        <taxon>Sinorhizobium/Ensifer group</taxon>
        <taxon>Ensifer</taxon>
    </lineage>
</organism>
<accession>A0A0L8BFX9</accession>
<name>A0A0L8BFX9_ENSAD</name>
<dbReference type="EMBL" id="LGAP01000035">
    <property type="protein sequence ID" value="KOF13586.1"/>
    <property type="molecule type" value="Genomic_DNA"/>
</dbReference>
<protein>
    <submittedName>
        <fullName evidence="1">Uncharacterized protein</fullName>
    </submittedName>
</protein>
<reference evidence="2" key="1">
    <citation type="submission" date="2015-07" db="EMBL/GenBank/DDBJ databases">
        <title>Whole genome sequence of an Ensifer adhaerens strain isolated from a cave pool in the Wind Cave National Park.</title>
        <authorList>
            <person name="Eng W.W.H."/>
            <person name="Gan H.M."/>
            <person name="Barton H.A."/>
            <person name="Savka M.A."/>
        </authorList>
    </citation>
    <scope>NUCLEOTIDE SEQUENCE [LARGE SCALE GENOMIC DNA]</scope>
    <source>
        <strain evidence="2">SD006</strain>
    </source>
</reference>
<comment type="caution">
    <text evidence="1">The sequence shown here is derived from an EMBL/GenBank/DDBJ whole genome shotgun (WGS) entry which is preliminary data.</text>
</comment>
<dbReference type="Proteomes" id="UP000037425">
    <property type="component" value="Unassembled WGS sequence"/>
</dbReference>
<evidence type="ECO:0000313" key="1">
    <source>
        <dbReference type="EMBL" id="KOF13586.1"/>
    </source>
</evidence>
<proteinExistence type="predicted"/>
<gene>
    <name evidence="1" type="ORF">AC244_30580</name>
</gene>
<evidence type="ECO:0000313" key="2">
    <source>
        <dbReference type="Proteomes" id="UP000037425"/>
    </source>
</evidence>